<dbReference type="InterPro" id="IPR043504">
    <property type="entry name" value="Peptidase_S1_PA_chymotrypsin"/>
</dbReference>
<dbReference type="Gene3D" id="2.30.42.10">
    <property type="match status" value="2"/>
</dbReference>
<dbReference type="Gene3D" id="2.40.10.10">
    <property type="entry name" value="Trypsin-like serine proteases"/>
    <property type="match status" value="2"/>
</dbReference>
<dbReference type="SUPFAM" id="SSF50494">
    <property type="entry name" value="Trypsin-like serine proteases"/>
    <property type="match status" value="1"/>
</dbReference>
<gene>
    <name evidence="5" type="ORF">HNQ40_002093</name>
</gene>
<feature type="domain" description="PDZ" evidence="4">
    <location>
        <begin position="287"/>
        <end position="368"/>
    </location>
</feature>
<dbReference type="InterPro" id="IPR009003">
    <property type="entry name" value="Peptidase_S1_PA"/>
</dbReference>
<dbReference type="AlphaFoldDB" id="A0A7X0H6Q7"/>
<reference evidence="5 6" key="1">
    <citation type="submission" date="2020-08" db="EMBL/GenBank/DDBJ databases">
        <title>Genomic Encyclopedia of Type Strains, Phase IV (KMG-IV): sequencing the most valuable type-strain genomes for metagenomic binning, comparative biology and taxonomic classification.</title>
        <authorList>
            <person name="Goeker M."/>
        </authorList>
    </citation>
    <scope>NUCLEOTIDE SEQUENCE [LARGE SCALE GENOMIC DNA]</scope>
    <source>
        <strain evidence="5 6">DSM 103725</strain>
    </source>
</reference>
<evidence type="ECO:0000256" key="3">
    <source>
        <dbReference type="ARBA" id="ARBA00022801"/>
    </source>
</evidence>
<sequence length="508" mass="54672">MPIRWYGPSLILLVTVVTVMLMGPGIARSIAWNHSEANIQQVRQELLESPSLITLSESFSKVSTVVEPSVVHVQTFAPSARSGGGFFSRFDPLDPLGNGSGWVYAHTDRDTGETKNYILTNHHVVASATRISVRFADGSEHTARLVNSDELTDVAVLEVPDEFLHPAAISPEPVKKGQIVFAFGSPFRFDFSVSQGIVSASGRQLDIGNSGKYEDFIQTDAAINPGNSGGPLTDIYGRVVGMNTAIASSRTNANDPGGFMGLGFAIPVQMAVDVATRIIEEGDVRRGYLGVLIRDLEPALAESFGYTGKGVLIEHPIGDGPADEAGLLPGDIITHIQDMAVGDVDDLRYTVAGFAPGASIKVTTVRGGQEINVTVTLDDLENQAVVTDLPRRLRHSPAITVQDDRLRELGIGRIADFTLDDARDNNLEPFAGVIVVDARMGSIAARQRVFPQSVITHVGDAPVTTTSELLEAMELYPESLPLRFTVLSWDANLGEMISRFALLEVEPD</sequence>
<dbReference type="EMBL" id="JACHGY010000001">
    <property type="protein sequence ID" value="MBB6430287.1"/>
    <property type="molecule type" value="Genomic_DNA"/>
</dbReference>
<dbReference type="SMART" id="SM00228">
    <property type="entry name" value="PDZ"/>
    <property type="match status" value="2"/>
</dbReference>
<evidence type="ECO:0000313" key="5">
    <source>
        <dbReference type="EMBL" id="MBB6430287.1"/>
    </source>
</evidence>
<keyword evidence="3 5" id="KW-0378">Hydrolase</keyword>
<dbReference type="InterPro" id="IPR001478">
    <property type="entry name" value="PDZ"/>
</dbReference>
<dbReference type="InterPro" id="IPR036034">
    <property type="entry name" value="PDZ_sf"/>
</dbReference>
<proteinExistence type="inferred from homology"/>
<keyword evidence="2 5" id="KW-0645">Protease</keyword>
<comment type="similarity">
    <text evidence="1">Belongs to the peptidase S1C family.</text>
</comment>
<dbReference type="PRINTS" id="PR00834">
    <property type="entry name" value="PROTEASES2C"/>
</dbReference>
<protein>
    <submittedName>
        <fullName evidence="5">Serine protease Do</fullName>
        <ecNumber evidence="5">3.4.21.107</ecNumber>
    </submittedName>
</protein>
<dbReference type="Pfam" id="PF13180">
    <property type="entry name" value="PDZ_2"/>
    <property type="match status" value="1"/>
</dbReference>
<dbReference type="GO" id="GO:0004252">
    <property type="term" value="F:serine-type endopeptidase activity"/>
    <property type="evidence" value="ECO:0007669"/>
    <property type="project" value="InterPro"/>
</dbReference>
<dbReference type="SUPFAM" id="SSF50156">
    <property type="entry name" value="PDZ domain-like"/>
    <property type="match status" value="2"/>
</dbReference>
<dbReference type="Pfam" id="PF13365">
    <property type="entry name" value="Trypsin_2"/>
    <property type="match status" value="1"/>
</dbReference>
<accession>A0A7X0H6Q7</accession>
<dbReference type="GO" id="GO:0006508">
    <property type="term" value="P:proteolysis"/>
    <property type="evidence" value="ECO:0007669"/>
    <property type="project" value="UniProtKB-KW"/>
</dbReference>
<dbReference type="InterPro" id="IPR001940">
    <property type="entry name" value="Peptidase_S1C"/>
</dbReference>
<dbReference type="PANTHER" id="PTHR43343:SF3">
    <property type="entry name" value="PROTEASE DO-LIKE 8, CHLOROPLASTIC"/>
    <property type="match status" value="1"/>
</dbReference>
<dbReference type="EC" id="3.4.21.107" evidence="5"/>
<comment type="caution">
    <text evidence="5">The sequence shown here is derived from an EMBL/GenBank/DDBJ whole genome shotgun (WGS) entry which is preliminary data.</text>
</comment>
<dbReference type="InterPro" id="IPR051201">
    <property type="entry name" value="Chloro_Bact_Ser_Proteases"/>
</dbReference>
<dbReference type="Proteomes" id="UP000541810">
    <property type="component" value="Unassembled WGS sequence"/>
</dbReference>
<dbReference type="PANTHER" id="PTHR43343">
    <property type="entry name" value="PEPTIDASE S12"/>
    <property type="match status" value="1"/>
</dbReference>
<evidence type="ECO:0000256" key="1">
    <source>
        <dbReference type="ARBA" id="ARBA00010541"/>
    </source>
</evidence>
<organism evidence="5 6">
    <name type="scientific">Algisphaera agarilytica</name>
    <dbReference type="NCBI Taxonomy" id="1385975"/>
    <lineage>
        <taxon>Bacteria</taxon>
        <taxon>Pseudomonadati</taxon>
        <taxon>Planctomycetota</taxon>
        <taxon>Phycisphaerae</taxon>
        <taxon>Phycisphaerales</taxon>
        <taxon>Phycisphaeraceae</taxon>
        <taxon>Algisphaera</taxon>
    </lineage>
</organism>
<evidence type="ECO:0000259" key="4">
    <source>
        <dbReference type="SMART" id="SM00228"/>
    </source>
</evidence>
<evidence type="ECO:0000256" key="2">
    <source>
        <dbReference type="ARBA" id="ARBA00022670"/>
    </source>
</evidence>
<feature type="domain" description="PDZ" evidence="4">
    <location>
        <begin position="408"/>
        <end position="490"/>
    </location>
</feature>
<name>A0A7X0H6Q7_9BACT</name>
<evidence type="ECO:0000313" key="6">
    <source>
        <dbReference type="Proteomes" id="UP000541810"/>
    </source>
</evidence>
<keyword evidence="6" id="KW-1185">Reference proteome</keyword>
<dbReference type="RefSeq" id="WP_184677813.1">
    <property type="nucleotide sequence ID" value="NZ_JACHGY010000001.1"/>
</dbReference>